<feature type="compositionally biased region" description="Basic and acidic residues" evidence="1">
    <location>
        <begin position="1218"/>
        <end position="1233"/>
    </location>
</feature>
<evidence type="ECO:0000313" key="2">
    <source>
        <dbReference type="EMBL" id="KAJ7390518.1"/>
    </source>
</evidence>
<dbReference type="EMBL" id="MU825415">
    <property type="protein sequence ID" value="KAJ7390518.1"/>
    <property type="molecule type" value="Genomic_DNA"/>
</dbReference>
<feature type="compositionally biased region" description="Polar residues" evidence="1">
    <location>
        <begin position="657"/>
        <end position="667"/>
    </location>
</feature>
<gene>
    <name evidence="2" type="ORF">OS493_024550</name>
</gene>
<feature type="region of interest" description="Disordered" evidence="1">
    <location>
        <begin position="1282"/>
        <end position="1374"/>
    </location>
</feature>
<feature type="compositionally biased region" description="Basic and acidic residues" evidence="1">
    <location>
        <begin position="994"/>
        <end position="1009"/>
    </location>
</feature>
<feature type="region of interest" description="Disordered" evidence="1">
    <location>
        <begin position="1152"/>
        <end position="1233"/>
    </location>
</feature>
<feature type="compositionally biased region" description="Basic and acidic residues" evidence="1">
    <location>
        <begin position="1019"/>
        <end position="1091"/>
    </location>
</feature>
<reference evidence="2" key="1">
    <citation type="submission" date="2023-01" db="EMBL/GenBank/DDBJ databases">
        <title>Genome assembly of the deep-sea coral Lophelia pertusa.</title>
        <authorList>
            <person name="Herrera S."/>
            <person name="Cordes E."/>
        </authorList>
    </citation>
    <scope>NUCLEOTIDE SEQUENCE</scope>
    <source>
        <strain evidence="2">USNM1676648</strain>
        <tissue evidence="2">Polyp</tissue>
    </source>
</reference>
<feature type="compositionally biased region" description="Basic and acidic residues" evidence="1">
    <location>
        <begin position="1361"/>
        <end position="1370"/>
    </location>
</feature>
<feature type="region of interest" description="Disordered" evidence="1">
    <location>
        <begin position="947"/>
        <end position="973"/>
    </location>
</feature>
<dbReference type="OrthoDB" id="5970222at2759"/>
<feature type="compositionally biased region" description="Polar residues" evidence="1">
    <location>
        <begin position="176"/>
        <end position="191"/>
    </location>
</feature>
<comment type="caution">
    <text evidence="2">The sequence shown here is derived from an EMBL/GenBank/DDBJ whole genome shotgun (WGS) entry which is preliminary data.</text>
</comment>
<feature type="region of interest" description="Disordered" evidence="1">
    <location>
        <begin position="637"/>
        <end position="668"/>
    </location>
</feature>
<feature type="compositionally biased region" description="Basic and acidic residues" evidence="1">
    <location>
        <begin position="641"/>
        <end position="651"/>
    </location>
</feature>
<keyword evidence="3" id="KW-1185">Reference proteome</keyword>
<feature type="compositionally biased region" description="Basic and acidic residues" evidence="1">
    <location>
        <begin position="1306"/>
        <end position="1320"/>
    </location>
</feature>
<feature type="region of interest" description="Disordered" evidence="1">
    <location>
        <begin position="240"/>
        <end position="278"/>
    </location>
</feature>
<accession>A0A9X0A0D7</accession>
<proteinExistence type="predicted"/>
<protein>
    <submittedName>
        <fullName evidence="2">Uncharacterized protein</fullName>
    </submittedName>
</protein>
<feature type="region of interest" description="Disordered" evidence="1">
    <location>
        <begin position="176"/>
        <end position="197"/>
    </location>
</feature>
<name>A0A9X0A0D7_9CNID</name>
<feature type="compositionally biased region" description="Acidic residues" evidence="1">
    <location>
        <begin position="263"/>
        <end position="278"/>
    </location>
</feature>
<evidence type="ECO:0000256" key="1">
    <source>
        <dbReference type="SAM" id="MobiDB-lite"/>
    </source>
</evidence>
<feature type="region of interest" description="Disordered" evidence="1">
    <location>
        <begin position="994"/>
        <end position="1091"/>
    </location>
</feature>
<feature type="compositionally biased region" description="Polar residues" evidence="1">
    <location>
        <begin position="1288"/>
        <end position="1297"/>
    </location>
</feature>
<feature type="compositionally biased region" description="Acidic residues" evidence="1">
    <location>
        <begin position="243"/>
        <end position="254"/>
    </location>
</feature>
<feature type="compositionally biased region" description="Basic and acidic residues" evidence="1">
    <location>
        <begin position="1167"/>
        <end position="1209"/>
    </location>
</feature>
<feature type="compositionally biased region" description="Basic and acidic residues" evidence="1">
    <location>
        <begin position="1331"/>
        <end position="1351"/>
    </location>
</feature>
<evidence type="ECO:0000313" key="3">
    <source>
        <dbReference type="Proteomes" id="UP001163046"/>
    </source>
</evidence>
<sequence length="1538" mass="178131">MASRTLDEFENDWTFVDKDGKVDVEPRKDSVSYSKSPTTRDEAIVSPSDLPAKDDSEGEAEFEVLSGFQCHPALEAESNQAADTAQVENDLPHSLESETEDEFVAVHPSSCQCAADDGIMIISNHFCVDQDAASVDDGVLTTDQPLASECDLRNQESQLSSTNLSDSTTDAWQELPQLSESGSFTFGTDSNSSEEDNAIEPIPEEEEHQDYVDLSHETDPLKEMVESTCSVFSFDSDLFSPSDVDEDADNEDDHSDITQVSEVSDEDKERDQDEEEVDDHVMAEGNDDHTSAFFYVDIPTLFVVLGVTTALGFSIGYGLSVYISNQALEVSGSIKRPGPKTASLPLTSDTMEPLDDISRDFLDQLTMWKLEDRLEAPREQEPETEMEDLFDTKALHEKLQLKHFKLMGLHESAKQRLRMTKVMSWYWRLKYEEEKSNKEGKEWSKALQEQLQDTEKLYLQEKQIADLWRRMNENKKLRRAVAGGIKFDKYWKVFLNRWKKGEDRSPGVNNSQKVSDSTKLCEKPEVEELVETTAAKDLEPNEQKRKREHMRDRMRDRMRDIVDFRNRWTKDSQLKARTEKSCSKSGQCGAYGNTHEWEDLTLVFRQHSVATIVALSPWFPDARSLRIVLKSLEDPEALSRNPERGEAKKSIGEVSAESDNSDNNPEQISKMKHTDFKEAVPPFENPLFPNGIFFSGSGIPNYLLKRDSKVAANPLAPTVSSKQRYLRVISFPDGTSDARWIYEDGTVVKDPIPPQNAKKMKTREKSFPMADCQRISYEALAKRKCEEEGVVWYETERQSKKQDVAMDGNQTVIPSQGQCLTKEKQKLRNLSQLRGEEIRKQRIQRREMKKKEREAERFLSELRRERRLTQIEKRKLRRSWKALKREKKRISLERELHKKDRKELKNFMTTLKEEKQKLKRNKIKLKEKVNEERGNLKLKEKALDAEKKKEVERLRNEISQEKNKLKQKKEELKSLRKAAKMQYKKWLRELRKIKRQEEERREAEQAKLREKARKKRQHAERERRRKGEIDSVIREQAKFDKEKRTKERERGEHTMTRDEWKETNSNMKQDEFLHQRNSEKKAKQNGRKESFRTQFEDVKKWLSDVYKKTLKQKQNDPEESFRNQLEDVKKWFSDVYKKTLEKQQILWPGNWIKPTLDVNNGGAGNSEPHEEKPADVEGTGEFKRHDTNSAIEKEQKYRRKANDGDDSPGRSECQNGRAEIRKMMSKKEKRGCELKENRKWEVIVSKTEMTKISEDKALTDFTNLTYDADLVKMLLRFEMQKRGDKTTSDSGGATESTAFVIVSEEAIDRDSHKKQQPPDRKPKRPDKKPKRPDDRRQRHQKWQEKNPDPTKRRIKSPRGPIDSKDSRMESEDLYEQATAAQNVRYKLSPEGPTPPKDIGLSVDEWYEKRFNVRKNKRKQVTPQGPILSDDMFQAQSRKERREREDKLAIYKTKCALPTIPRPASPFHLLIGYLNAPRAAPISGLLHGMFVGQKIESPSATLINIIPRSPAVGNASATKVHLTAIRGFLVELTIALFSG</sequence>
<organism evidence="2 3">
    <name type="scientific">Desmophyllum pertusum</name>
    <dbReference type="NCBI Taxonomy" id="174260"/>
    <lineage>
        <taxon>Eukaryota</taxon>
        <taxon>Metazoa</taxon>
        <taxon>Cnidaria</taxon>
        <taxon>Anthozoa</taxon>
        <taxon>Hexacorallia</taxon>
        <taxon>Scleractinia</taxon>
        <taxon>Caryophylliina</taxon>
        <taxon>Caryophylliidae</taxon>
        <taxon>Desmophyllum</taxon>
    </lineage>
</organism>
<feature type="compositionally biased region" description="Basic residues" evidence="1">
    <location>
        <begin position="1321"/>
        <end position="1330"/>
    </location>
</feature>
<feature type="region of interest" description="Disordered" evidence="1">
    <location>
        <begin position="25"/>
        <end position="59"/>
    </location>
</feature>
<dbReference type="Proteomes" id="UP001163046">
    <property type="component" value="Unassembled WGS sequence"/>
</dbReference>